<dbReference type="Proteomes" id="UP000035681">
    <property type="component" value="Unplaced"/>
</dbReference>
<accession>A0AAF5DMR3</accession>
<dbReference type="WBParaSite" id="TCONS_00014066.p1">
    <property type="protein sequence ID" value="TCONS_00014066.p1"/>
    <property type="gene ID" value="XLOC_009240"/>
</dbReference>
<reference evidence="2" key="1">
    <citation type="submission" date="2024-02" db="UniProtKB">
        <authorList>
            <consortium name="WormBaseParasite"/>
        </authorList>
    </citation>
    <scope>IDENTIFICATION</scope>
</reference>
<sequence length="389" mass="45040">IAIFKCTLKKQKKSWKNLLELEILILLLTNFEPTRQVELLLQYLTPDLRDMIIAEPEVHTLEEAVHLLREFFGDTKTDLPRSLFNLRINKNDFLKSYGLAMRAVKLLKTIFNATDEAVELAALTIAMLNSNEKFLKKWFIDADTLSPETLKNFEMNNRNWWMDKFSHPHNSGKPKFSVKKEPIDIDVKKKHDKFYVTTKISPPNPNTTIAIDQIKSGSITCYGSCYIDVTMKNGKVFRNIQFFIWEDEKLMLGYLTIDVMGFIPKFDKSTIPLDHATTTVDTSSHKILVEDNVHESLEEVNVNDNLHSTNLGTTEKRIHLNVEHTENFVPKLVSARPVYDLELLELFKKRIALEVSMGYYERIPREQVKNSLWNKLITASHNEVPPRSS</sequence>
<protein>
    <submittedName>
        <fullName evidence="2">Uncharacterized protein</fullName>
    </submittedName>
</protein>
<organism evidence="1 2">
    <name type="scientific">Strongyloides stercoralis</name>
    <name type="common">Threadworm</name>
    <dbReference type="NCBI Taxonomy" id="6248"/>
    <lineage>
        <taxon>Eukaryota</taxon>
        <taxon>Metazoa</taxon>
        <taxon>Ecdysozoa</taxon>
        <taxon>Nematoda</taxon>
        <taxon>Chromadorea</taxon>
        <taxon>Rhabditida</taxon>
        <taxon>Tylenchina</taxon>
        <taxon>Panagrolaimomorpha</taxon>
        <taxon>Strongyloidoidea</taxon>
        <taxon>Strongyloididae</taxon>
        <taxon>Strongyloides</taxon>
    </lineage>
</organism>
<name>A0AAF5DMR3_STRER</name>
<evidence type="ECO:0000313" key="2">
    <source>
        <dbReference type="WBParaSite" id="TCONS_00014066.p1"/>
    </source>
</evidence>
<proteinExistence type="predicted"/>
<keyword evidence="1" id="KW-1185">Reference proteome</keyword>
<dbReference type="AlphaFoldDB" id="A0AAF5DMR3"/>
<evidence type="ECO:0000313" key="1">
    <source>
        <dbReference type="Proteomes" id="UP000035681"/>
    </source>
</evidence>